<dbReference type="EMBL" id="DLYI01000225">
    <property type="protein sequence ID" value="HAC29507.1"/>
    <property type="molecule type" value="Genomic_DNA"/>
</dbReference>
<organism evidence="1 2">
    <name type="scientific">Marinobacter nauticus</name>
    <name type="common">Marinobacter hydrocarbonoclasticus</name>
    <name type="synonym">Marinobacter aquaeolei</name>
    <dbReference type="NCBI Taxonomy" id="2743"/>
    <lineage>
        <taxon>Bacteria</taxon>
        <taxon>Pseudomonadati</taxon>
        <taxon>Pseudomonadota</taxon>
        <taxon>Gammaproteobacteria</taxon>
        <taxon>Pseudomonadales</taxon>
        <taxon>Marinobacteraceae</taxon>
        <taxon>Marinobacter</taxon>
    </lineage>
</organism>
<gene>
    <name evidence="1" type="ORF">DCF82_17125</name>
</gene>
<dbReference type="AlphaFoldDB" id="A0A3B8WHA9"/>
<accession>A0A3B8WHA9</accession>
<evidence type="ECO:0000313" key="1">
    <source>
        <dbReference type="EMBL" id="HAC29507.1"/>
    </source>
</evidence>
<protein>
    <submittedName>
        <fullName evidence="1">Porin</fullName>
    </submittedName>
</protein>
<name>A0A3B8WHA9_MARNT</name>
<proteinExistence type="predicted"/>
<evidence type="ECO:0000313" key="2">
    <source>
        <dbReference type="Proteomes" id="UP000261325"/>
    </source>
</evidence>
<feature type="non-terminal residue" evidence="1">
    <location>
        <position position="1"/>
    </location>
</feature>
<dbReference type="Proteomes" id="UP000261325">
    <property type="component" value="Unassembled WGS sequence"/>
</dbReference>
<sequence length="43" mass="4944">WSAGVNYLFANHVIIKAAYTVDDYDDNAIDDDERFNIQLAYGF</sequence>
<comment type="caution">
    <text evidence="1">The sequence shown here is derived from an EMBL/GenBank/DDBJ whole genome shotgun (WGS) entry which is preliminary data.</text>
</comment>
<reference evidence="1 2" key="1">
    <citation type="journal article" date="2018" name="Nat. Biotechnol.">
        <title>A standardized bacterial taxonomy based on genome phylogeny substantially revises the tree of life.</title>
        <authorList>
            <person name="Parks D.H."/>
            <person name="Chuvochina M."/>
            <person name="Waite D.W."/>
            <person name="Rinke C."/>
            <person name="Skarshewski A."/>
            <person name="Chaumeil P.A."/>
            <person name="Hugenholtz P."/>
        </authorList>
    </citation>
    <scope>NUCLEOTIDE SEQUENCE [LARGE SCALE GENOMIC DNA]</scope>
    <source>
        <strain evidence="1">UBA9049</strain>
    </source>
</reference>